<comment type="subcellular location">
    <subcellularLocation>
        <location evidence="1">Secreted</location>
    </subcellularLocation>
</comment>
<dbReference type="Proteomes" id="UP001491552">
    <property type="component" value="Unassembled WGS sequence"/>
</dbReference>
<evidence type="ECO:0000256" key="2">
    <source>
        <dbReference type="ARBA" id="ARBA00022525"/>
    </source>
</evidence>
<reference evidence="5 6" key="1">
    <citation type="submission" date="2024-03" db="EMBL/GenBank/DDBJ databases">
        <title>Human intestinal bacterial collection.</title>
        <authorList>
            <person name="Pauvert C."/>
            <person name="Hitch T.C.A."/>
            <person name="Clavel T."/>
        </authorList>
    </citation>
    <scope>NUCLEOTIDE SEQUENCE [LARGE SCALE GENOMIC DNA]</scope>
    <source>
        <strain evidence="5 6">CLA-AA-H192</strain>
    </source>
</reference>
<dbReference type="SUPFAM" id="SSF49384">
    <property type="entry name" value="Carbohydrate-binding domain"/>
    <property type="match status" value="1"/>
</dbReference>
<feature type="domain" description="SLH" evidence="4">
    <location>
        <begin position="160"/>
        <end position="219"/>
    </location>
</feature>
<dbReference type="RefSeq" id="WP_349135077.1">
    <property type="nucleotide sequence ID" value="NZ_JBBMFF010000152.1"/>
</dbReference>
<accession>A0ABV1G4U3</accession>
<dbReference type="EMBL" id="JBBMFF010000152">
    <property type="protein sequence ID" value="MEQ2510405.1"/>
    <property type="molecule type" value="Genomic_DNA"/>
</dbReference>
<evidence type="ECO:0000256" key="1">
    <source>
        <dbReference type="ARBA" id="ARBA00004613"/>
    </source>
</evidence>
<protein>
    <submittedName>
        <fullName evidence="5">S-layer homology domain-containing protein</fullName>
    </submittedName>
</protein>
<name>A0ABV1G4U3_9FIRM</name>
<keyword evidence="2" id="KW-0964">Secreted</keyword>
<sequence>MRSNVRRLFSLLLAVALVLGLGLTSVAAIESSLLTLQVTSQHVIRGDEVCVAVNTEADGVVADGKLTFAYDSKSLKFVGAEAGEAWPAGTELSLKVNSGKKDAVVAAFAGAKAAKAGTVLTLKFEALQEGRTQVVLQGGYISGAKDAKLQSTATLLVECPASRFTDVDRNEYYHEGIDFVVSRGYMIGMGGAKFQPDTEMSRAMLVTVLYRIAGEPSVKGTAPFRDVEKNSWYTNAVIWAYQNNVTNGVSATEFAPEENVTREQMVAFFARYAKLAGVDTTAKGDLKAFADASSVSAYAVPAMTWAVEAGLIKGVGENKLDPTGNSTRGQVATVIVRYATLVQH</sequence>
<dbReference type="InterPro" id="IPR002102">
    <property type="entry name" value="Cohesin_dom"/>
</dbReference>
<evidence type="ECO:0000259" key="4">
    <source>
        <dbReference type="PROSITE" id="PS51272"/>
    </source>
</evidence>
<dbReference type="Gene3D" id="2.60.40.680">
    <property type="match status" value="1"/>
</dbReference>
<keyword evidence="6" id="KW-1185">Reference proteome</keyword>
<dbReference type="Pfam" id="PF00963">
    <property type="entry name" value="Cohesin"/>
    <property type="match status" value="1"/>
</dbReference>
<comment type="caution">
    <text evidence="5">The sequence shown here is derived from an EMBL/GenBank/DDBJ whole genome shotgun (WGS) entry which is preliminary data.</text>
</comment>
<keyword evidence="3" id="KW-0677">Repeat</keyword>
<feature type="domain" description="SLH" evidence="4">
    <location>
        <begin position="286"/>
        <end position="344"/>
    </location>
</feature>
<feature type="domain" description="SLH" evidence="4">
    <location>
        <begin position="220"/>
        <end position="283"/>
    </location>
</feature>
<dbReference type="InterPro" id="IPR001119">
    <property type="entry name" value="SLH_dom"/>
</dbReference>
<evidence type="ECO:0000313" key="5">
    <source>
        <dbReference type="EMBL" id="MEQ2510405.1"/>
    </source>
</evidence>
<organism evidence="5 6">
    <name type="scientific">Faecousia intestinalis</name>
    <dbReference type="NCBI Taxonomy" id="3133167"/>
    <lineage>
        <taxon>Bacteria</taxon>
        <taxon>Bacillati</taxon>
        <taxon>Bacillota</taxon>
        <taxon>Clostridia</taxon>
        <taxon>Eubacteriales</taxon>
        <taxon>Oscillospiraceae</taxon>
        <taxon>Faecousia</taxon>
    </lineage>
</organism>
<proteinExistence type="predicted"/>
<evidence type="ECO:0000256" key="3">
    <source>
        <dbReference type="ARBA" id="ARBA00022737"/>
    </source>
</evidence>
<dbReference type="InterPro" id="IPR008965">
    <property type="entry name" value="CBM2/CBM3_carb-bd_dom_sf"/>
</dbReference>
<evidence type="ECO:0000313" key="6">
    <source>
        <dbReference type="Proteomes" id="UP001491552"/>
    </source>
</evidence>
<gene>
    <name evidence="5" type="ORF">WMO66_03920</name>
</gene>
<dbReference type="CDD" id="cd08547">
    <property type="entry name" value="Type_II_cohesin"/>
    <property type="match status" value="1"/>
</dbReference>
<dbReference type="Pfam" id="PF00395">
    <property type="entry name" value="SLH"/>
    <property type="match status" value="3"/>
</dbReference>
<dbReference type="PROSITE" id="PS51272">
    <property type="entry name" value="SLH"/>
    <property type="match status" value="3"/>
</dbReference>